<feature type="compositionally biased region" description="Basic and acidic residues" evidence="1">
    <location>
        <begin position="74"/>
        <end position="92"/>
    </location>
</feature>
<feature type="region of interest" description="Disordered" evidence="1">
    <location>
        <begin position="1"/>
        <end position="157"/>
    </location>
</feature>
<dbReference type="InParanoid" id="W3WLD7"/>
<feature type="compositionally biased region" description="Basic and acidic residues" evidence="1">
    <location>
        <begin position="121"/>
        <end position="140"/>
    </location>
</feature>
<dbReference type="EMBL" id="KI912119">
    <property type="protein sequence ID" value="ETS74678.1"/>
    <property type="molecule type" value="Genomic_DNA"/>
</dbReference>
<name>W3WLD7_PESFW</name>
<dbReference type="STRING" id="1229662.W3WLD7"/>
<evidence type="ECO:0000313" key="3">
    <source>
        <dbReference type="Proteomes" id="UP000030651"/>
    </source>
</evidence>
<gene>
    <name evidence="2" type="ORF">PFICI_13162</name>
</gene>
<proteinExistence type="predicted"/>
<dbReference type="AlphaFoldDB" id="W3WLD7"/>
<dbReference type="GeneID" id="19278175"/>
<dbReference type="HOGENOM" id="CLU_130490_0_0_1"/>
<reference evidence="3" key="1">
    <citation type="journal article" date="2015" name="BMC Genomics">
        <title>Genomic and transcriptomic analysis of the endophytic fungus Pestalotiopsis fici reveals its lifestyle and high potential for synthesis of natural products.</title>
        <authorList>
            <person name="Wang X."/>
            <person name="Zhang X."/>
            <person name="Liu L."/>
            <person name="Xiang M."/>
            <person name="Wang W."/>
            <person name="Sun X."/>
            <person name="Che Y."/>
            <person name="Guo L."/>
            <person name="Liu G."/>
            <person name="Guo L."/>
            <person name="Wang C."/>
            <person name="Yin W.B."/>
            <person name="Stadler M."/>
            <person name="Zhang X."/>
            <person name="Liu X."/>
        </authorList>
    </citation>
    <scope>NUCLEOTIDE SEQUENCE [LARGE SCALE GENOMIC DNA]</scope>
    <source>
        <strain evidence="3">W106-1 / CGMCC3.15140</strain>
    </source>
</reference>
<accession>W3WLD7</accession>
<organism evidence="2 3">
    <name type="scientific">Pestalotiopsis fici (strain W106-1 / CGMCC3.15140)</name>
    <dbReference type="NCBI Taxonomy" id="1229662"/>
    <lineage>
        <taxon>Eukaryota</taxon>
        <taxon>Fungi</taxon>
        <taxon>Dikarya</taxon>
        <taxon>Ascomycota</taxon>
        <taxon>Pezizomycotina</taxon>
        <taxon>Sordariomycetes</taxon>
        <taxon>Xylariomycetidae</taxon>
        <taxon>Amphisphaeriales</taxon>
        <taxon>Sporocadaceae</taxon>
        <taxon>Pestalotiopsis</taxon>
    </lineage>
</organism>
<dbReference type="KEGG" id="pfy:PFICI_13162"/>
<dbReference type="eggNOG" id="ENOG502SPID">
    <property type="taxonomic scope" value="Eukaryota"/>
</dbReference>
<protein>
    <submittedName>
        <fullName evidence="2">Uncharacterized protein</fullName>
    </submittedName>
</protein>
<evidence type="ECO:0000256" key="1">
    <source>
        <dbReference type="SAM" id="MobiDB-lite"/>
    </source>
</evidence>
<dbReference type="RefSeq" id="XP_007839934.1">
    <property type="nucleotide sequence ID" value="XM_007841743.1"/>
</dbReference>
<dbReference type="Proteomes" id="UP000030651">
    <property type="component" value="Unassembled WGS sequence"/>
</dbReference>
<sequence length="157" mass="16587">MDPTGPSQPPKATAYETEGVGIDSTPQELHSARSHTHGAAVEQRVPTSQSSGIHEATPTSVTRGIRGAPPGEEQYGRTEEQVGRHRELDGEQMRAPGEGNVADVVSRKPGASGSEPDLASDLDRKKAEQAEQREAIKSAREQGTLSGDVDPRAGVQT</sequence>
<keyword evidence="3" id="KW-1185">Reference proteome</keyword>
<dbReference type="OrthoDB" id="3438962at2759"/>
<evidence type="ECO:0000313" key="2">
    <source>
        <dbReference type="EMBL" id="ETS74678.1"/>
    </source>
</evidence>
<dbReference type="OMA" id="QMAMPGE"/>
<feature type="compositionally biased region" description="Polar residues" evidence="1">
    <location>
        <begin position="45"/>
        <end position="62"/>
    </location>
</feature>